<keyword evidence="3" id="KW-0539">Nucleus</keyword>
<dbReference type="GO" id="GO:0005634">
    <property type="term" value="C:nucleus"/>
    <property type="evidence" value="ECO:0007669"/>
    <property type="project" value="UniProtKB-SubCell"/>
</dbReference>
<dbReference type="InterPro" id="IPR012093">
    <property type="entry name" value="Pirin"/>
</dbReference>
<feature type="binding site" evidence="4">
    <location>
        <position position="103"/>
    </location>
    <ligand>
        <name>Fe cation</name>
        <dbReference type="ChEBI" id="CHEBI:24875"/>
    </ligand>
</feature>
<keyword evidence="4" id="KW-0479">Metal-binding</keyword>
<organism evidence="8 9">
    <name type="scientific">Syncephalis pseudoplumigaleata</name>
    <dbReference type="NCBI Taxonomy" id="1712513"/>
    <lineage>
        <taxon>Eukaryota</taxon>
        <taxon>Fungi</taxon>
        <taxon>Fungi incertae sedis</taxon>
        <taxon>Zoopagomycota</taxon>
        <taxon>Zoopagomycotina</taxon>
        <taxon>Zoopagomycetes</taxon>
        <taxon>Zoopagales</taxon>
        <taxon>Piptocephalidaceae</taxon>
        <taxon>Syncephalis</taxon>
    </lineage>
</organism>
<feature type="binding site" evidence="4">
    <location>
        <position position="105"/>
    </location>
    <ligand>
        <name>Fe cation</name>
        <dbReference type="ChEBI" id="CHEBI:24875"/>
    </ligand>
</feature>
<feature type="domain" description="Pirin C-terminal" evidence="7">
    <location>
        <begin position="177"/>
        <end position="281"/>
    </location>
</feature>
<evidence type="ECO:0000256" key="5">
    <source>
        <dbReference type="RuleBase" id="RU003457"/>
    </source>
</evidence>
<feature type="binding site" evidence="4">
    <location>
        <position position="59"/>
    </location>
    <ligand>
        <name>Fe cation</name>
        <dbReference type="ChEBI" id="CHEBI:24875"/>
    </ligand>
</feature>
<evidence type="ECO:0000259" key="7">
    <source>
        <dbReference type="Pfam" id="PF05726"/>
    </source>
</evidence>
<feature type="domain" description="Pirin N-terminal" evidence="6">
    <location>
        <begin position="25"/>
        <end position="120"/>
    </location>
</feature>
<dbReference type="PIRSF" id="PIRSF006232">
    <property type="entry name" value="Pirin"/>
    <property type="match status" value="1"/>
</dbReference>
<dbReference type="InterPro" id="IPR003829">
    <property type="entry name" value="Pirin_N_dom"/>
</dbReference>
<keyword evidence="9" id="KW-1185">Reference proteome</keyword>
<proteinExistence type="inferred from homology"/>
<keyword evidence="4" id="KW-0408">Iron</keyword>
<name>A0A4P9YYI9_9FUNG</name>
<comment type="subcellular location">
    <subcellularLocation>
        <location evidence="1">Nucleus</location>
    </subcellularLocation>
</comment>
<dbReference type="InterPro" id="IPR014710">
    <property type="entry name" value="RmlC-like_jellyroll"/>
</dbReference>
<dbReference type="Gene3D" id="2.60.120.10">
    <property type="entry name" value="Jelly Rolls"/>
    <property type="match status" value="2"/>
</dbReference>
<dbReference type="FunFam" id="2.60.120.10:FF:000055">
    <property type="entry name" value="pirin"/>
    <property type="match status" value="1"/>
</dbReference>
<protein>
    <submittedName>
        <fullName evidence="8">RmlC-like cupin domain-containing protein</fullName>
    </submittedName>
</protein>
<dbReference type="CDD" id="cd02909">
    <property type="entry name" value="cupin_pirin_N"/>
    <property type="match status" value="1"/>
</dbReference>
<gene>
    <name evidence="8" type="ORF">SYNPS1DRAFT_22783</name>
</gene>
<dbReference type="Pfam" id="PF02678">
    <property type="entry name" value="Pirin"/>
    <property type="match status" value="1"/>
</dbReference>
<evidence type="ECO:0000256" key="2">
    <source>
        <dbReference type="ARBA" id="ARBA00008416"/>
    </source>
</evidence>
<comment type="similarity">
    <text evidence="2 5">Belongs to the pirin family.</text>
</comment>
<dbReference type="GO" id="GO:0046872">
    <property type="term" value="F:metal ion binding"/>
    <property type="evidence" value="ECO:0007669"/>
    <property type="project" value="UniProtKB-KW"/>
</dbReference>
<evidence type="ECO:0000256" key="1">
    <source>
        <dbReference type="ARBA" id="ARBA00004123"/>
    </source>
</evidence>
<dbReference type="EMBL" id="KZ989836">
    <property type="protein sequence ID" value="RKP25223.1"/>
    <property type="molecule type" value="Genomic_DNA"/>
</dbReference>
<dbReference type="InterPro" id="IPR011051">
    <property type="entry name" value="RmlC_Cupin_sf"/>
</dbReference>
<dbReference type="AlphaFoldDB" id="A0A4P9YYI9"/>
<comment type="cofactor">
    <cofactor evidence="4">
        <name>Fe cation</name>
        <dbReference type="ChEBI" id="CHEBI:24875"/>
    </cofactor>
    <text evidence="4">Binds 1 Fe cation per subunit.</text>
</comment>
<dbReference type="Proteomes" id="UP000278143">
    <property type="component" value="Unassembled WGS sequence"/>
</dbReference>
<evidence type="ECO:0000256" key="4">
    <source>
        <dbReference type="PIRSR" id="PIRSR006232-1"/>
    </source>
</evidence>
<evidence type="ECO:0000259" key="6">
    <source>
        <dbReference type="Pfam" id="PF02678"/>
    </source>
</evidence>
<evidence type="ECO:0000313" key="9">
    <source>
        <dbReference type="Proteomes" id="UP000278143"/>
    </source>
</evidence>
<dbReference type="OrthoDB" id="198735at2759"/>
<dbReference type="SUPFAM" id="SSF51182">
    <property type="entry name" value="RmlC-like cupins"/>
    <property type="match status" value="1"/>
</dbReference>
<feature type="binding site" evidence="4">
    <location>
        <position position="61"/>
    </location>
    <ligand>
        <name>Fe cation</name>
        <dbReference type="ChEBI" id="CHEBI:24875"/>
    </ligand>
</feature>
<evidence type="ECO:0000256" key="3">
    <source>
        <dbReference type="ARBA" id="ARBA00023242"/>
    </source>
</evidence>
<dbReference type="InterPro" id="IPR008778">
    <property type="entry name" value="Pirin_C_dom"/>
</dbReference>
<dbReference type="PANTHER" id="PTHR13903">
    <property type="entry name" value="PIRIN-RELATED"/>
    <property type="match status" value="1"/>
</dbReference>
<sequence>MSAATAFRSIAKVVANREMSEGMGARVRRSIGTAEVRRLDPFLLLDHFTIRPPAGFPDHPHRGFETVTYVLKGAVEHEDFAGHRGRIGPGDLQWMTAGRGIVHAEMPAVQEESVGLQLWINLPADQKMCEPAYQEMLDAEVPRASPFGEDGGAEVKVIAGEQFGVHSRVRTRTPILYVDVKLDAGKELVHTIPESYNGLVYVLDGKGEFGSKGTQSTRYHTLLLSHDGGRMQVKAADDTPLHYLLIAGEPLNEPVAQYGPFVMSDEEGIATTMLDYQTNSNGFERARKWRSGIADRH</sequence>
<evidence type="ECO:0000313" key="8">
    <source>
        <dbReference type="EMBL" id="RKP25223.1"/>
    </source>
</evidence>
<accession>A0A4P9YYI9</accession>
<dbReference type="PANTHER" id="PTHR13903:SF8">
    <property type="entry name" value="PIRIN"/>
    <property type="match status" value="1"/>
</dbReference>
<dbReference type="Pfam" id="PF05726">
    <property type="entry name" value="Pirin_C"/>
    <property type="match status" value="1"/>
</dbReference>
<reference evidence="9" key="1">
    <citation type="journal article" date="2018" name="Nat. Microbiol.">
        <title>Leveraging single-cell genomics to expand the fungal tree of life.</title>
        <authorList>
            <person name="Ahrendt S.R."/>
            <person name="Quandt C.A."/>
            <person name="Ciobanu D."/>
            <person name="Clum A."/>
            <person name="Salamov A."/>
            <person name="Andreopoulos B."/>
            <person name="Cheng J.F."/>
            <person name="Woyke T."/>
            <person name="Pelin A."/>
            <person name="Henrissat B."/>
            <person name="Reynolds N.K."/>
            <person name="Benny G.L."/>
            <person name="Smith M.E."/>
            <person name="James T.Y."/>
            <person name="Grigoriev I.V."/>
        </authorList>
    </citation>
    <scope>NUCLEOTIDE SEQUENCE [LARGE SCALE GENOMIC DNA]</scope>
    <source>
        <strain evidence="9">Benny S71-1</strain>
    </source>
</reference>
<dbReference type="CDD" id="cd02247">
    <property type="entry name" value="cupin_pirin_C"/>
    <property type="match status" value="1"/>
</dbReference>